<reference evidence="2" key="1">
    <citation type="submission" date="2010-08" db="EMBL/GenBank/DDBJ databases">
        <authorList>
            <person name="Muzny D."/>
            <person name="Qin X."/>
            <person name="Buhay C."/>
            <person name="Dugan-Rocha S."/>
            <person name="Ding Y."/>
            <person name="Chen G."/>
            <person name="Hawes A."/>
            <person name="Holder M."/>
            <person name="Jhangiani S."/>
            <person name="Johnson A."/>
            <person name="Khan Z."/>
            <person name="Li Z."/>
            <person name="Liu W."/>
            <person name="Liu X."/>
            <person name="Perez L."/>
            <person name="Shen H."/>
            <person name="Wang Q."/>
            <person name="Watt J."/>
            <person name="Xi L."/>
            <person name="Xin Y."/>
            <person name="Zhou J."/>
            <person name="Deng J."/>
            <person name="Jiang H."/>
            <person name="Liu Y."/>
            <person name="Qu J."/>
            <person name="Song X.-Z."/>
            <person name="Zhang L."/>
            <person name="Villasana D."/>
            <person name="Johnson A."/>
            <person name="Liu J."/>
            <person name="Liyanage D."/>
            <person name="Lorensuhewa L."/>
            <person name="Robinson T."/>
            <person name="Song A."/>
            <person name="Song B.-B."/>
            <person name="Dinh H."/>
            <person name="Thornton R."/>
            <person name="Coyle M."/>
            <person name="Francisco L."/>
            <person name="Jackson L."/>
            <person name="Javaid M."/>
            <person name="Korchina V."/>
            <person name="Kovar C."/>
            <person name="Mata R."/>
            <person name="Mathew T."/>
            <person name="Ngo R."/>
            <person name="Nguyen L."/>
            <person name="Nguyen N."/>
            <person name="Okwuonu G."/>
            <person name="Ongeri F."/>
            <person name="Pham C."/>
            <person name="Simmons D."/>
            <person name="Wilczek-Boney K."/>
            <person name="Hale W."/>
            <person name="Jakkamsetti A."/>
            <person name="Pham P."/>
            <person name="Ruth R."/>
            <person name="San Lucas F."/>
            <person name="Warren J."/>
            <person name="Zhang J."/>
            <person name="Zhao Z."/>
            <person name="Zhou C."/>
            <person name="Zhu D."/>
            <person name="Lee S."/>
            <person name="Bess C."/>
            <person name="Blankenburg K."/>
            <person name="Forbes L."/>
            <person name="Fu Q."/>
            <person name="Gubbala S."/>
            <person name="Hirani K."/>
            <person name="Jayaseelan J.C."/>
            <person name="Lara F."/>
            <person name="Munidasa M."/>
            <person name="Palculict T."/>
            <person name="Patil S."/>
            <person name="Pu L.-L."/>
            <person name="Saada N."/>
            <person name="Tang L."/>
            <person name="Weissenberger G."/>
            <person name="Zhu Y."/>
            <person name="Hemphill L."/>
            <person name="Shang Y."/>
            <person name="Youmans B."/>
            <person name="Ayvaz T."/>
            <person name="Ross M."/>
            <person name="Santibanez J."/>
            <person name="Aqrawi P."/>
            <person name="Gross S."/>
            <person name="Joshi V."/>
            <person name="Fowler G."/>
            <person name="Nazareth L."/>
            <person name="Reid J."/>
            <person name="Worley K."/>
            <person name="Petrosino J."/>
            <person name="Highlander S."/>
            <person name="Gibbs R."/>
        </authorList>
    </citation>
    <scope>NUCLEOTIDE SEQUENCE [LARGE SCALE GENOMIC DNA]</scope>
    <source>
        <strain evidence="2">DSM 15272</strain>
    </source>
</reference>
<dbReference type="STRING" id="585531.HMPREF0063_11404"/>
<dbReference type="PROSITE" id="PS50056">
    <property type="entry name" value="TYR_PHOSPHATASE_2"/>
    <property type="match status" value="1"/>
</dbReference>
<evidence type="ECO:0000313" key="3">
    <source>
        <dbReference type="Proteomes" id="UP000003111"/>
    </source>
</evidence>
<dbReference type="GO" id="GO:0004721">
    <property type="term" value="F:phosphoprotein phosphatase activity"/>
    <property type="evidence" value="ECO:0007669"/>
    <property type="project" value="InterPro"/>
</dbReference>
<gene>
    <name evidence="2" type="ORF">HMPREF0063_11404</name>
</gene>
<sequence length="233" mass="24472">MPDVVPNLRDLGGVPAADGLTIRPARLLRSAAPWADDVAPPGILWPPTTVVDLRSAMETEHDHPIAGSGVSVVNIPLLAALRPGARIAATLSEMYGVVLDTAADRLVDVVRAVADSEGPALVHCAAGKDRTGVAVALMLSLVGTPREAVVADYLATELHLDAIHARLEASPGAEHRVHLPAEFFTVPVAAILAVLDVWDSHPHGVHGWFRDAGGGSDDLLRLRTHLLGDTMEA</sequence>
<dbReference type="eggNOG" id="COG2365">
    <property type="taxonomic scope" value="Bacteria"/>
</dbReference>
<dbReference type="InterPro" id="IPR026893">
    <property type="entry name" value="Tyr/Ser_Pase_IphP-type"/>
</dbReference>
<dbReference type="OrthoDB" id="1188001at2"/>
<comment type="caution">
    <text evidence="2">The sequence shown here is derived from an EMBL/GenBank/DDBJ whole genome shotgun (WGS) entry which is preliminary data.</text>
</comment>
<dbReference type="RefSeq" id="WP_007078425.1">
    <property type="nucleotide sequence ID" value="NZ_CM001024.1"/>
</dbReference>
<keyword evidence="3" id="KW-1185">Reference proteome</keyword>
<accession>E2SBJ5</accession>
<proteinExistence type="predicted"/>
<dbReference type="InterPro" id="IPR016130">
    <property type="entry name" value="Tyr_Pase_AS"/>
</dbReference>
<dbReference type="AlphaFoldDB" id="E2SBJ5"/>
<dbReference type="Pfam" id="PF13350">
    <property type="entry name" value="Y_phosphatase3"/>
    <property type="match status" value="1"/>
</dbReference>
<dbReference type="SUPFAM" id="SSF52799">
    <property type="entry name" value="(Phosphotyrosine protein) phosphatases II"/>
    <property type="match status" value="1"/>
</dbReference>
<feature type="domain" description="Tyrosine specific protein phosphatases" evidence="1">
    <location>
        <begin position="104"/>
        <end position="139"/>
    </location>
</feature>
<evidence type="ECO:0000313" key="2">
    <source>
        <dbReference type="EMBL" id="EFQ83741.1"/>
    </source>
</evidence>
<evidence type="ECO:0000259" key="1">
    <source>
        <dbReference type="PROSITE" id="PS50056"/>
    </source>
</evidence>
<dbReference type="Gene3D" id="3.90.190.10">
    <property type="entry name" value="Protein tyrosine phosphatase superfamily"/>
    <property type="match status" value="1"/>
</dbReference>
<dbReference type="PROSITE" id="PS00383">
    <property type="entry name" value="TYR_PHOSPHATASE_1"/>
    <property type="match status" value="1"/>
</dbReference>
<dbReference type="EMBL" id="ACLF03000004">
    <property type="protein sequence ID" value="EFQ83741.1"/>
    <property type="molecule type" value="Genomic_DNA"/>
</dbReference>
<protein>
    <recommendedName>
        <fullName evidence="1">Tyrosine specific protein phosphatases domain-containing protein</fullName>
    </recommendedName>
</protein>
<dbReference type="Proteomes" id="UP000003111">
    <property type="component" value="Unassembled WGS sequence"/>
</dbReference>
<organism evidence="2 3">
    <name type="scientific">Aeromicrobium marinum DSM 15272</name>
    <dbReference type="NCBI Taxonomy" id="585531"/>
    <lineage>
        <taxon>Bacteria</taxon>
        <taxon>Bacillati</taxon>
        <taxon>Actinomycetota</taxon>
        <taxon>Actinomycetes</taxon>
        <taxon>Propionibacteriales</taxon>
        <taxon>Nocardioidaceae</taxon>
        <taxon>Aeromicrobium</taxon>
    </lineage>
</organism>
<dbReference type="HOGENOM" id="CLU_057546_3_0_11"/>
<dbReference type="InterPro" id="IPR029021">
    <property type="entry name" value="Prot-tyrosine_phosphatase-like"/>
</dbReference>
<dbReference type="InterPro" id="IPR000387">
    <property type="entry name" value="Tyr_Pase_dom"/>
</dbReference>
<name>E2SBJ5_9ACTN</name>